<dbReference type="EMBL" id="JAODUP010000022">
    <property type="protein sequence ID" value="KAK2167936.1"/>
    <property type="molecule type" value="Genomic_DNA"/>
</dbReference>
<keyword evidence="2" id="KW-1185">Reference proteome</keyword>
<proteinExistence type="predicted"/>
<protein>
    <submittedName>
        <fullName evidence="1">Uncharacterized protein</fullName>
    </submittedName>
</protein>
<accession>A0AAD9NH02</accession>
<comment type="caution">
    <text evidence="1">The sequence shown here is derived from an EMBL/GenBank/DDBJ whole genome shotgun (WGS) entry which is preliminary data.</text>
</comment>
<dbReference type="Proteomes" id="UP001208570">
    <property type="component" value="Unassembled WGS sequence"/>
</dbReference>
<organism evidence="1 2">
    <name type="scientific">Paralvinella palmiformis</name>
    <dbReference type="NCBI Taxonomy" id="53620"/>
    <lineage>
        <taxon>Eukaryota</taxon>
        <taxon>Metazoa</taxon>
        <taxon>Spiralia</taxon>
        <taxon>Lophotrochozoa</taxon>
        <taxon>Annelida</taxon>
        <taxon>Polychaeta</taxon>
        <taxon>Sedentaria</taxon>
        <taxon>Canalipalpata</taxon>
        <taxon>Terebellida</taxon>
        <taxon>Terebelliformia</taxon>
        <taxon>Alvinellidae</taxon>
        <taxon>Paralvinella</taxon>
    </lineage>
</organism>
<dbReference type="AlphaFoldDB" id="A0AAD9NH02"/>
<name>A0AAD9NH02_9ANNE</name>
<evidence type="ECO:0000313" key="2">
    <source>
        <dbReference type="Proteomes" id="UP001208570"/>
    </source>
</evidence>
<gene>
    <name evidence="1" type="ORF">LSH36_22g08010</name>
</gene>
<reference evidence="1" key="1">
    <citation type="journal article" date="2023" name="Mol. Biol. Evol.">
        <title>Third-Generation Sequencing Reveals the Adaptive Role of the Epigenome in Three Deep-Sea Polychaetes.</title>
        <authorList>
            <person name="Perez M."/>
            <person name="Aroh O."/>
            <person name="Sun Y."/>
            <person name="Lan Y."/>
            <person name="Juniper S.K."/>
            <person name="Young C.R."/>
            <person name="Angers B."/>
            <person name="Qian P.Y."/>
        </authorList>
    </citation>
    <scope>NUCLEOTIDE SEQUENCE</scope>
    <source>
        <strain evidence="1">P08H-3</strain>
    </source>
</reference>
<evidence type="ECO:0000313" key="1">
    <source>
        <dbReference type="EMBL" id="KAK2167936.1"/>
    </source>
</evidence>
<sequence length="128" mass="14708">MIVLVNRNMKIRSVPSVSPVSFVVAELPVIPALTTQKKRKCVDDDENIIQPSKRPVKFSRPLNRRLCVMLEQLRGREMLSNEHIDHSQAELMVSKQCQLSLRIVQLMLKHQTRHGCKWCTFLNDSTGS</sequence>